<keyword evidence="1" id="KW-0472">Membrane</keyword>
<keyword evidence="1" id="KW-0812">Transmembrane</keyword>
<feature type="transmembrane region" description="Helical" evidence="1">
    <location>
        <begin position="353"/>
        <end position="370"/>
    </location>
</feature>
<feature type="transmembrane region" description="Helical" evidence="1">
    <location>
        <begin position="409"/>
        <end position="430"/>
    </location>
</feature>
<protein>
    <submittedName>
        <fullName evidence="2">Membrane protein</fullName>
    </submittedName>
</protein>
<dbReference type="PANTHER" id="PTHR38454">
    <property type="entry name" value="INTEGRAL MEMBRANE PROTEIN-RELATED"/>
    <property type="match status" value="1"/>
</dbReference>
<dbReference type="EMBL" id="BCMJ01000001">
    <property type="protein sequence ID" value="GAX07634.1"/>
    <property type="molecule type" value="Genomic_DNA"/>
</dbReference>
<feature type="transmembrane region" description="Helical" evidence="1">
    <location>
        <begin position="295"/>
        <end position="314"/>
    </location>
</feature>
<feature type="transmembrane region" description="Helical" evidence="1">
    <location>
        <begin position="12"/>
        <end position="32"/>
    </location>
</feature>
<dbReference type="InterPro" id="IPR018580">
    <property type="entry name" value="Uncharacterised_YfhO"/>
</dbReference>
<feature type="transmembrane region" description="Helical" evidence="1">
    <location>
        <begin position="105"/>
        <end position="125"/>
    </location>
</feature>
<feature type="transmembrane region" description="Helical" evidence="1">
    <location>
        <begin position="382"/>
        <end position="403"/>
    </location>
</feature>
<keyword evidence="3" id="KW-1185">Reference proteome</keyword>
<dbReference type="Pfam" id="PF09586">
    <property type="entry name" value="YfhO"/>
    <property type="match status" value="2"/>
</dbReference>
<evidence type="ECO:0000313" key="2">
    <source>
        <dbReference type="EMBL" id="GAX07634.1"/>
    </source>
</evidence>
<organism evidence="2 3">
    <name type="scientific">Secundilactobacillus silagincola</name>
    <dbReference type="NCBI Taxonomy" id="1714681"/>
    <lineage>
        <taxon>Bacteria</taxon>
        <taxon>Bacillati</taxon>
        <taxon>Bacillota</taxon>
        <taxon>Bacilli</taxon>
        <taxon>Lactobacillales</taxon>
        <taxon>Lactobacillaceae</taxon>
        <taxon>Secundilactobacillus</taxon>
    </lineage>
</organism>
<dbReference type="AlphaFoldDB" id="A0A1Z5J0Q6"/>
<feature type="transmembrane region" description="Helical" evidence="1">
    <location>
        <begin position="437"/>
        <end position="455"/>
    </location>
</feature>
<dbReference type="PANTHER" id="PTHR38454:SF1">
    <property type="entry name" value="INTEGRAL MEMBRANE PROTEIN"/>
    <property type="match status" value="1"/>
</dbReference>
<feature type="transmembrane region" description="Helical" evidence="1">
    <location>
        <begin position="995"/>
        <end position="1017"/>
    </location>
</feature>
<dbReference type="OrthoDB" id="9815466at2"/>
<feature type="transmembrane region" description="Helical" evidence="1">
    <location>
        <begin position="321"/>
        <end position="341"/>
    </location>
</feature>
<reference evidence="2 3" key="1">
    <citation type="submission" date="2015-11" db="EMBL/GenBank/DDBJ databases">
        <title>Draft genome sequences of new species of the genus Lactobacillus isolated from orchardgrass silage.</title>
        <authorList>
            <person name="Tohno M."/>
            <person name="Tanizawa Y."/>
            <person name="Arita M."/>
        </authorList>
    </citation>
    <scope>NUCLEOTIDE SEQUENCE [LARGE SCALE GENOMIC DNA]</scope>
    <source>
        <strain evidence="2 3">IWT5</strain>
    </source>
</reference>
<dbReference type="Proteomes" id="UP000223370">
    <property type="component" value="Unassembled WGS sequence"/>
</dbReference>
<sequence length="1028" mass="116325">MRKIFEKIPIWLIYTVTFGFIILFSFGALRLMGQTTIWNMDGITQHYPILEEFYRILRGTGHQSLFSWSWNLGLGADQMTTFSYYVVGDPFSYLIALFPADKIQLGYQALTILRVYAVGLAFLTFAKQMKLKRTGSLISTLIYTFCSFSFYVAYHHPFFLLPMIFFPLLCTAIDKIYHGQSFLWLVAITAIVLISNVYFAYLLAIGSLVFALVRYLDLKRKDELVRTLPKSFGYFVLTVVMALLISGVILLPNIMSMLNSSRSGSSIFANGLKLYPAIYYMKLPNVILDSSGSKMYWVVMGTSGLTLIAIMWSLRHFKKYLMLNLTLILIAVGLLLPQFAAVMNVMSTPSNRWVLLAQLPFALVAGLFIDHLHELVPADFKWFMWGTLLLLALVWVGNGFIFKMRAHNAVMYGIYFVTLLVLAYGFIGGLKSQRLKLSLFVLVVVNAASMGLGFYSSKYSDTTSSQLSRGVAPHWISTYYDYANRYLAKHDKSFYRTGETSDYYALKTAGNNIPMLLNMHSISSYFSVQNGDVDAVNKELLNSENTMNNPTRNVDNRTTFSSLLNVKYLFVREDEVGKSKVPYGFEPIKDKDGQPMIFQNQAVYTLDNHTGTAIYRNKYALPLAYTQSQQLDKQSYQKLSASDKEQAMLDGALTDHKVSGVKTVKAATTAKTVPYTVKMNYLPITTEDQAIAYQVKHDTGHSVLSQIKSKELTPKQIEAYDQIAKTKKPTKAITNMMKQNQAIVKKDSQTNQNGLKTMTSDVLGQNADYQITLKNPSAYKNSELYIEFDGIKTKFPSISDRLDYTARRSIMGDVPFSQGAKLNYWRDFMNNQYFNSYNLQVTTQNKGANILQLGINNLSDYEKRDKVLINLGYAKQARKTINVSFTKANQMSFKHVRVIAVPFGQSYRQKTTQIQKQSLKQLKVTNNHVSGTTDRTQASVLTTSIPYTKGWHLTVDGRSTPTQQVNTGFVGAKIPAGKHQIRLTYQTPGLSAGRLLSALGLVLFGLGAIWNIWRWLLRRRTDRQKQQA</sequence>
<proteinExistence type="predicted"/>
<dbReference type="RefSeq" id="WP_098823600.1">
    <property type="nucleotide sequence ID" value="NZ_BCMJ01000001.1"/>
</dbReference>
<keyword evidence="1" id="KW-1133">Transmembrane helix</keyword>
<name>A0A1Z5J0Q6_9LACO</name>
<gene>
    <name evidence="2" type="ORF">IWT5_00368</name>
</gene>
<comment type="caution">
    <text evidence="2">The sequence shown here is derived from an EMBL/GenBank/DDBJ whole genome shotgun (WGS) entry which is preliminary data.</text>
</comment>
<feature type="transmembrane region" description="Helical" evidence="1">
    <location>
        <begin position="232"/>
        <end position="255"/>
    </location>
</feature>
<feature type="transmembrane region" description="Helical" evidence="1">
    <location>
        <begin position="137"/>
        <end position="154"/>
    </location>
</feature>
<evidence type="ECO:0000256" key="1">
    <source>
        <dbReference type="SAM" id="Phobius"/>
    </source>
</evidence>
<feature type="transmembrane region" description="Helical" evidence="1">
    <location>
        <begin position="184"/>
        <end position="212"/>
    </location>
</feature>
<evidence type="ECO:0000313" key="3">
    <source>
        <dbReference type="Proteomes" id="UP000223370"/>
    </source>
</evidence>
<accession>A0A1Z5J0Q6</accession>